<evidence type="ECO:0000256" key="1">
    <source>
        <dbReference type="SAM" id="Coils"/>
    </source>
</evidence>
<accession>A0ABQ6MNE0</accession>
<dbReference type="Proteomes" id="UP001165060">
    <property type="component" value="Unassembled WGS sequence"/>
</dbReference>
<proteinExistence type="predicted"/>
<dbReference type="EMBL" id="BRYB01004359">
    <property type="protein sequence ID" value="GMI29754.1"/>
    <property type="molecule type" value="Genomic_DNA"/>
</dbReference>
<gene>
    <name evidence="3" type="ORF">TeGR_g13115</name>
</gene>
<feature type="coiled-coil region" evidence="1">
    <location>
        <begin position="53"/>
        <end position="105"/>
    </location>
</feature>
<sequence>MGDIPDVSPFFNMTPGSRGGDVQTPGKHPRTPGSAWSDVSNLTPASIRFATQLKSQRRENEELNLMVDNAVGNLTLKLKRQMAKMGEVVKKLEQAKDELGEFKRKMLLPGSTHQQRILSFGQALVRVDCGDRKALARFAREEVGGLFGWGGRVKVGIVVVEREDTGIEMWKDDAVVRGGGGTGGMVGEGSAKVYEEVLVGKCLVRHVLAGRTGPVDCVAVPVFGPLGDVVAVLECLNECSIEEDLEDNGKVIGLEEELTLWCMCCVLGLGMSMCSKSVLNAKLAVDDTVRRLYAETSRATSVSSSWRAVAEAACFLSGVGEEDDVCLCADMVGAACKATYGRV</sequence>
<organism evidence="3 4">
    <name type="scientific">Tetraparma gracilis</name>
    <dbReference type="NCBI Taxonomy" id="2962635"/>
    <lineage>
        <taxon>Eukaryota</taxon>
        <taxon>Sar</taxon>
        <taxon>Stramenopiles</taxon>
        <taxon>Ochrophyta</taxon>
        <taxon>Bolidophyceae</taxon>
        <taxon>Parmales</taxon>
        <taxon>Triparmaceae</taxon>
        <taxon>Tetraparma</taxon>
    </lineage>
</organism>
<keyword evidence="1" id="KW-0175">Coiled coil</keyword>
<evidence type="ECO:0000313" key="4">
    <source>
        <dbReference type="Proteomes" id="UP001165060"/>
    </source>
</evidence>
<protein>
    <submittedName>
        <fullName evidence="3">Uncharacterized protein</fullName>
    </submittedName>
</protein>
<comment type="caution">
    <text evidence="3">The sequence shown here is derived from an EMBL/GenBank/DDBJ whole genome shotgun (WGS) entry which is preliminary data.</text>
</comment>
<keyword evidence="4" id="KW-1185">Reference proteome</keyword>
<evidence type="ECO:0000256" key="2">
    <source>
        <dbReference type="SAM" id="MobiDB-lite"/>
    </source>
</evidence>
<feature type="region of interest" description="Disordered" evidence="2">
    <location>
        <begin position="1"/>
        <end position="37"/>
    </location>
</feature>
<name>A0ABQ6MNE0_9STRA</name>
<reference evidence="3 4" key="1">
    <citation type="journal article" date="2023" name="Commun. Biol.">
        <title>Genome analysis of Parmales, the sister group of diatoms, reveals the evolutionary specialization of diatoms from phago-mixotrophs to photoautotrophs.</title>
        <authorList>
            <person name="Ban H."/>
            <person name="Sato S."/>
            <person name="Yoshikawa S."/>
            <person name="Yamada K."/>
            <person name="Nakamura Y."/>
            <person name="Ichinomiya M."/>
            <person name="Sato N."/>
            <person name="Blanc-Mathieu R."/>
            <person name="Endo H."/>
            <person name="Kuwata A."/>
            <person name="Ogata H."/>
        </authorList>
    </citation>
    <scope>NUCLEOTIDE SEQUENCE [LARGE SCALE GENOMIC DNA]</scope>
</reference>
<evidence type="ECO:0000313" key="3">
    <source>
        <dbReference type="EMBL" id="GMI29754.1"/>
    </source>
</evidence>